<dbReference type="EMBL" id="VCGU01000004">
    <property type="protein sequence ID" value="TRY76737.1"/>
    <property type="molecule type" value="Genomic_DNA"/>
</dbReference>
<accession>A0A553PGD3</accession>
<feature type="transmembrane region" description="Helical" evidence="1">
    <location>
        <begin position="25"/>
        <end position="47"/>
    </location>
</feature>
<evidence type="ECO:0000313" key="3">
    <source>
        <dbReference type="Proteomes" id="UP000318571"/>
    </source>
</evidence>
<proteinExistence type="predicted"/>
<evidence type="ECO:0000313" key="2">
    <source>
        <dbReference type="EMBL" id="TRY76737.1"/>
    </source>
</evidence>
<evidence type="ECO:0000256" key="1">
    <source>
        <dbReference type="SAM" id="Phobius"/>
    </source>
</evidence>
<name>A0A553PGD3_TIGCA</name>
<keyword evidence="1" id="KW-0472">Membrane</keyword>
<sequence>MKQLFSQEASPNQQQTSRQCPRGHVIMDCLLLFFTITFSFGLVWSSWECFDEEPFCDHLVRNMSCFGAYKLGKPGRDVILHRGHASRTQSRCRVSCRRQFEANRDKLTPEEVMHFLESGGANDTVQDPFGYEYDVCDLRKGFTNVARENLFSYWEHFYGTEHEIYTRVPNFTEVGFEKVQVPNVIWGDILDFYKHKKKRSEPSWLREEGCALGIHFCEEAYETESECHIRNVTKMEYMKLNPDLLRRILKSLHGPAEKWSGLELDPQVAYGIRRYKRGSWMAAHIDTIRTHVISAIINVNQKVDEPWPLDIFDHNRKHHKITMKPGEMIWYESARLLHGRVQPLKGKYFDNIFDGNKYSSQILAQNILAKCRVSCRQYFEKNGPFLNNRIKEYYVMFGGANDTVRDPFGYEYQICDLTNGFYGQGRINLLSNWADYIILKLGLSNTIPKYSKLGYKKSKVPKALWGDLNDFYNLKTKKAAVPWKREDCTKGIHKCTVAVDDDEECSEKDLNFMMKMNIDMDVGLMILKQLQKLAEKWSGIKLEPVTVYGIRRYLRGSWMSSHVDKKETHIISAIINVGQEVDQPWPLDILDHEGTHRKILMKPGDLVWYESATVLHGRVEPLQGDYYDNIFVHFVPLDWEDQVQKIRDIRRQTDIYHISQQVIQPSI</sequence>
<protein>
    <submittedName>
        <fullName evidence="2">Uncharacterized protein</fullName>
    </submittedName>
</protein>
<dbReference type="AlphaFoldDB" id="A0A553PGD3"/>
<keyword evidence="1" id="KW-1133">Transmembrane helix</keyword>
<gene>
    <name evidence="2" type="ORF">TCAL_11874</name>
</gene>
<keyword evidence="1" id="KW-0812">Transmembrane</keyword>
<dbReference type="Proteomes" id="UP000318571">
    <property type="component" value="Chromosome 5"/>
</dbReference>
<dbReference type="Gene3D" id="2.60.120.620">
    <property type="entry name" value="q2cbj1_9rhob like domain"/>
    <property type="match status" value="1"/>
</dbReference>
<comment type="caution">
    <text evidence="2">The sequence shown here is derived from an EMBL/GenBank/DDBJ whole genome shotgun (WGS) entry which is preliminary data.</text>
</comment>
<keyword evidence="3" id="KW-1185">Reference proteome</keyword>
<organism evidence="2 3">
    <name type="scientific">Tigriopus californicus</name>
    <name type="common">Marine copepod</name>
    <dbReference type="NCBI Taxonomy" id="6832"/>
    <lineage>
        <taxon>Eukaryota</taxon>
        <taxon>Metazoa</taxon>
        <taxon>Ecdysozoa</taxon>
        <taxon>Arthropoda</taxon>
        <taxon>Crustacea</taxon>
        <taxon>Multicrustacea</taxon>
        <taxon>Hexanauplia</taxon>
        <taxon>Copepoda</taxon>
        <taxon>Harpacticoida</taxon>
        <taxon>Harpacticidae</taxon>
        <taxon>Tigriopus</taxon>
    </lineage>
</organism>
<reference evidence="2 3" key="1">
    <citation type="journal article" date="2018" name="Nat. Ecol. Evol.">
        <title>Genomic signatures of mitonuclear coevolution across populations of Tigriopus californicus.</title>
        <authorList>
            <person name="Barreto F.S."/>
            <person name="Watson E.T."/>
            <person name="Lima T.G."/>
            <person name="Willett C.S."/>
            <person name="Edmands S."/>
            <person name="Li W."/>
            <person name="Burton R.S."/>
        </authorList>
    </citation>
    <scope>NUCLEOTIDE SEQUENCE [LARGE SCALE GENOMIC DNA]</scope>
    <source>
        <strain evidence="2 3">San Diego</strain>
    </source>
</reference>